<reference evidence="6" key="2">
    <citation type="submission" date="2025-08" db="UniProtKB">
        <authorList>
            <consortium name="RefSeq"/>
        </authorList>
    </citation>
    <scope>IDENTIFICATION</scope>
    <source>
        <tissue evidence="6">Leaf</tissue>
    </source>
</reference>
<organism evidence="5 6">
    <name type="scientific">Punica granatum</name>
    <name type="common">Pomegranate</name>
    <dbReference type="NCBI Taxonomy" id="22663"/>
    <lineage>
        <taxon>Eukaryota</taxon>
        <taxon>Viridiplantae</taxon>
        <taxon>Streptophyta</taxon>
        <taxon>Embryophyta</taxon>
        <taxon>Tracheophyta</taxon>
        <taxon>Spermatophyta</taxon>
        <taxon>Magnoliopsida</taxon>
        <taxon>eudicotyledons</taxon>
        <taxon>Gunneridae</taxon>
        <taxon>Pentapetalae</taxon>
        <taxon>rosids</taxon>
        <taxon>malvids</taxon>
        <taxon>Myrtales</taxon>
        <taxon>Lythraceae</taxon>
        <taxon>Punica</taxon>
    </lineage>
</organism>
<evidence type="ECO:0000256" key="1">
    <source>
        <dbReference type="ARBA" id="ARBA00023002"/>
    </source>
</evidence>
<dbReference type="InterPro" id="IPR002938">
    <property type="entry name" value="FAD-bd"/>
</dbReference>
<dbReference type="SUPFAM" id="SSF51905">
    <property type="entry name" value="FAD/NAD(P)-binding domain"/>
    <property type="match status" value="1"/>
</dbReference>
<evidence type="ECO:0000256" key="2">
    <source>
        <dbReference type="ARBA" id="ARBA00023033"/>
    </source>
</evidence>
<reference evidence="5" key="1">
    <citation type="journal article" date="2020" name="Plant Biotechnol. J.">
        <title>The pomegranate (Punica granatum L.) draft genome dissects genetic divergence between soft- and hard-seeded cultivars.</title>
        <authorList>
            <person name="Luo X."/>
            <person name="Li H."/>
            <person name="Wu Z."/>
            <person name="Yao W."/>
            <person name="Zhao P."/>
            <person name="Cao D."/>
            <person name="Yu H."/>
            <person name="Li K."/>
            <person name="Poudel K."/>
            <person name="Zhao D."/>
            <person name="Zhang F."/>
            <person name="Xia X."/>
            <person name="Chen L."/>
            <person name="Wang Q."/>
            <person name="Jing D."/>
            <person name="Cao S."/>
        </authorList>
    </citation>
    <scope>NUCLEOTIDE SEQUENCE [LARGE SCALE GENOMIC DNA]</scope>
    <source>
        <strain evidence="5">cv. Tunisia</strain>
    </source>
</reference>
<dbReference type="AlphaFoldDB" id="A0A6P8D1Y2"/>
<dbReference type="Pfam" id="PF01494">
    <property type="entry name" value="FAD_binding_3"/>
    <property type="match status" value="1"/>
</dbReference>
<dbReference type="RefSeq" id="XP_031385533.1">
    <property type="nucleotide sequence ID" value="XM_031529673.1"/>
</dbReference>
<evidence type="ECO:0000313" key="5">
    <source>
        <dbReference type="Proteomes" id="UP000515151"/>
    </source>
</evidence>
<dbReference type="OrthoDB" id="1878542at2759"/>
<dbReference type="PANTHER" id="PTHR45934:SF7">
    <property type="entry name" value="FAD_NAD(P)-BINDING OXIDOREDUCTASE FAMILY PROTEIN"/>
    <property type="match status" value="1"/>
</dbReference>
<evidence type="ECO:0000256" key="3">
    <source>
        <dbReference type="ARBA" id="ARBA00024018"/>
    </source>
</evidence>
<comment type="similarity">
    <text evidence="3">Belongs to the 3-hydroxybenzoate 6-hydroxylase family.</text>
</comment>
<evidence type="ECO:0000259" key="4">
    <source>
        <dbReference type="Pfam" id="PF01494"/>
    </source>
</evidence>
<dbReference type="Proteomes" id="UP000515151">
    <property type="component" value="Chromosome 3"/>
</dbReference>
<dbReference type="InterPro" id="IPR044560">
    <property type="entry name" value="MOase"/>
</dbReference>
<feature type="domain" description="FAD-binding" evidence="4">
    <location>
        <begin position="8"/>
        <end position="63"/>
    </location>
</feature>
<name>A0A6P8D1Y2_PUNGR</name>
<gene>
    <name evidence="6" type="primary">LOC116199348</name>
</gene>
<evidence type="ECO:0000313" key="6">
    <source>
        <dbReference type="RefSeq" id="XP_031385533.1"/>
    </source>
</evidence>
<dbReference type="GeneID" id="116199348"/>
<dbReference type="GO" id="GO:0071949">
    <property type="term" value="F:FAD binding"/>
    <property type="evidence" value="ECO:0007669"/>
    <property type="project" value="InterPro"/>
</dbReference>
<dbReference type="Gene3D" id="3.50.50.60">
    <property type="entry name" value="FAD/NAD(P)-binding domain"/>
    <property type="match status" value="2"/>
</dbReference>
<protein>
    <submittedName>
        <fullName evidence="6">Monooxygenase 1-like</fullName>
    </submittedName>
</protein>
<dbReference type="PRINTS" id="PR00420">
    <property type="entry name" value="RNGMNOXGNASE"/>
</dbReference>
<sequence>MEVEEESGVVIIGGGICGLATALALHRNGIASVILEKCQNLRATGAAIVVQPNGWRALEYLGLGYMDAHISICIYTCIGDDISVDSRRQDAIPLGPDMSDIRQDLQSQPKRYRHEDTPPGSSIQHTEVDPWLPGFYTRYMVPPDSIPHQEVVIGCDGVNLIVANAVGLNPTRISSMYVIRGLASYENGHGIENEFVVLGKDGLQLGRIPINEKQVFWFVTRKWKSQDIVSLSDLQILHLADLKYRAPWDLLRTNFRRGTMVVAGDAMHAMGPFLAQAGSAALEDAVVLSRCFLLADMQYRGHNKVMLGY</sequence>
<dbReference type="InterPro" id="IPR036188">
    <property type="entry name" value="FAD/NAD-bd_sf"/>
</dbReference>
<proteinExistence type="inferred from homology"/>
<accession>A0A6P8D1Y2</accession>
<keyword evidence="2" id="KW-0503">Monooxygenase</keyword>
<keyword evidence="5" id="KW-1185">Reference proteome</keyword>
<keyword evidence="1" id="KW-0560">Oxidoreductase</keyword>
<dbReference type="PANTHER" id="PTHR45934">
    <property type="entry name" value="FAD/NAD(P)-BINDING OXIDOREDUCTASE FAMILY PROTEIN"/>
    <property type="match status" value="1"/>
</dbReference>
<dbReference type="GO" id="GO:0004497">
    <property type="term" value="F:monooxygenase activity"/>
    <property type="evidence" value="ECO:0007669"/>
    <property type="project" value="UniProtKB-KW"/>
</dbReference>